<evidence type="ECO:0000256" key="5">
    <source>
        <dbReference type="ARBA" id="ARBA00022989"/>
    </source>
</evidence>
<accession>X5D8A8</accession>
<evidence type="ECO:0000313" key="10">
    <source>
        <dbReference type="EMBL" id="AHW58958.1"/>
    </source>
</evidence>
<dbReference type="Proteomes" id="UP000181981">
    <property type="component" value="Unassembled WGS sequence"/>
</dbReference>
<name>X5D8A8_9BACT</name>
<feature type="transmembrane region" description="Helical" evidence="7">
    <location>
        <begin position="81"/>
        <end position="100"/>
    </location>
</feature>
<dbReference type="InterPro" id="IPR049278">
    <property type="entry name" value="MS_channel_C"/>
</dbReference>
<evidence type="ECO:0000256" key="3">
    <source>
        <dbReference type="ARBA" id="ARBA00022475"/>
    </source>
</evidence>
<dbReference type="SUPFAM" id="SSF82861">
    <property type="entry name" value="Mechanosensitive channel protein MscS (YggB), transmembrane region"/>
    <property type="match status" value="1"/>
</dbReference>
<dbReference type="EMBL" id="FOHT01000015">
    <property type="protein sequence ID" value="SET51952.1"/>
    <property type="molecule type" value="Genomic_DNA"/>
</dbReference>
<evidence type="ECO:0000259" key="8">
    <source>
        <dbReference type="Pfam" id="PF00924"/>
    </source>
</evidence>
<dbReference type="AlphaFoldDB" id="X5D8A8"/>
<evidence type="ECO:0000256" key="7">
    <source>
        <dbReference type="SAM" id="Phobius"/>
    </source>
</evidence>
<feature type="transmembrane region" description="Helical" evidence="7">
    <location>
        <begin position="55"/>
        <end position="75"/>
    </location>
</feature>
<dbReference type="HOGENOM" id="CLU_037945_1_0_10"/>
<dbReference type="Gene3D" id="2.30.30.60">
    <property type="match status" value="1"/>
</dbReference>
<dbReference type="InterPro" id="IPR011014">
    <property type="entry name" value="MscS_channel_TM-2"/>
</dbReference>
<dbReference type="SUPFAM" id="SSF82689">
    <property type="entry name" value="Mechanosensitive channel protein MscS (YggB), C-terminal domain"/>
    <property type="match status" value="1"/>
</dbReference>
<feature type="transmembrane region" description="Helical" evidence="7">
    <location>
        <begin position="12"/>
        <end position="35"/>
    </location>
</feature>
<evidence type="ECO:0000256" key="2">
    <source>
        <dbReference type="ARBA" id="ARBA00008017"/>
    </source>
</evidence>
<feature type="domain" description="Mechanosensitive ion channel MscS C-terminal" evidence="9">
    <location>
        <begin position="176"/>
        <end position="233"/>
    </location>
</feature>
<evidence type="ECO:0000256" key="6">
    <source>
        <dbReference type="ARBA" id="ARBA00023136"/>
    </source>
</evidence>
<feature type="domain" description="Mechanosensitive ion channel MscS" evidence="8">
    <location>
        <begin position="105"/>
        <end position="168"/>
    </location>
</feature>
<evidence type="ECO:0000256" key="1">
    <source>
        <dbReference type="ARBA" id="ARBA00004651"/>
    </source>
</evidence>
<keyword evidence="12" id="KW-1185">Reference proteome</keyword>
<dbReference type="PANTHER" id="PTHR30221">
    <property type="entry name" value="SMALL-CONDUCTANCE MECHANOSENSITIVE CHANNEL"/>
    <property type="match status" value="1"/>
</dbReference>
<dbReference type="PANTHER" id="PTHR30221:SF1">
    <property type="entry name" value="SMALL-CONDUCTANCE MECHANOSENSITIVE CHANNEL"/>
    <property type="match status" value="1"/>
</dbReference>
<keyword evidence="6 7" id="KW-0472">Membrane</keyword>
<protein>
    <submittedName>
        <fullName evidence="10">Mechanosensitive ion channel protein MscS</fullName>
    </submittedName>
    <submittedName>
        <fullName evidence="11">Small-conductance mechanosensitive channel</fullName>
    </submittedName>
</protein>
<evidence type="ECO:0000256" key="4">
    <source>
        <dbReference type="ARBA" id="ARBA00022692"/>
    </source>
</evidence>
<dbReference type="GO" id="GO:0005886">
    <property type="term" value="C:plasma membrane"/>
    <property type="evidence" value="ECO:0007669"/>
    <property type="project" value="UniProtKB-SubCell"/>
</dbReference>
<dbReference type="SUPFAM" id="SSF50182">
    <property type="entry name" value="Sm-like ribonucleoproteins"/>
    <property type="match status" value="1"/>
</dbReference>
<evidence type="ECO:0000313" key="13">
    <source>
        <dbReference type="Proteomes" id="UP000181981"/>
    </source>
</evidence>
<gene>
    <name evidence="10" type="ORF">FH5T_03350</name>
    <name evidence="11" type="ORF">SAMN05444285_11543</name>
</gene>
<dbReference type="eggNOG" id="COG0668">
    <property type="taxonomic scope" value="Bacteria"/>
</dbReference>
<keyword evidence="4 7" id="KW-0812">Transmembrane</keyword>
<dbReference type="Gene3D" id="3.30.70.100">
    <property type="match status" value="1"/>
</dbReference>
<dbReference type="InterPro" id="IPR010920">
    <property type="entry name" value="LSM_dom_sf"/>
</dbReference>
<proteinExistence type="inferred from homology"/>
<organism evidence="11 13">
    <name type="scientific">Draconibacterium orientale</name>
    <dbReference type="NCBI Taxonomy" id="1168034"/>
    <lineage>
        <taxon>Bacteria</taxon>
        <taxon>Pseudomonadati</taxon>
        <taxon>Bacteroidota</taxon>
        <taxon>Bacteroidia</taxon>
        <taxon>Marinilabiliales</taxon>
        <taxon>Prolixibacteraceae</taxon>
        <taxon>Draconibacterium</taxon>
    </lineage>
</organism>
<dbReference type="InterPro" id="IPR023408">
    <property type="entry name" value="MscS_beta-dom_sf"/>
</dbReference>
<reference evidence="10 12" key="1">
    <citation type="submission" date="2014-03" db="EMBL/GenBank/DDBJ databases">
        <title>Complete genome sequence of a deeply braunched marine Bacteroidia bacterium Draconibacterium orientale type strain FH5T.</title>
        <authorList>
            <person name="Li X."/>
            <person name="Wang X."/>
            <person name="Xie Z."/>
            <person name="Du Z."/>
            <person name="Chen G."/>
        </authorList>
    </citation>
    <scope>NUCLEOTIDE SEQUENCE [LARGE SCALE GENOMIC DNA]</scope>
    <source>
        <strain evidence="10 12">FH5</strain>
    </source>
</reference>
<evidence type="ECO:0000313" key="11">
    <source>
        <dbReference type="EMBL" id="SET51952.1"/>
    </source>
</evidence>
<dbReference type="InterPro" id="IPR011066">
    <property type="entry name" value="MscS_channel_C_sf"/>
</dbReference>
<dbReference type="OrthoDB" id="9809206at2"/>
<dbReference type="GO" id="GO:0008381">
    <property type="term" value="F:mechanosensitive monoatomic ion channel activity"/>
    <property type="evidence" value="ECO:0007669"/>
    <property type="project" value="InterPro"/>
</dbReference>
<dbReference type="Gene3D" id="1.10.287.1260">
    <property type="match status" value="1"/>
</dbReference>
<dbReference type="RefSeq" id="WP_038555642.1">
    <property type="nucleotide sequence ID" value="NZ_FOHT01000015.1"/>
</dbReference>
<dbReference type="EMBL" id="CP007451">
    <property type="protein sequence ID" value="AHW58958.1"/>
    <property type="molecule type" value="Genomic_DNA"/>
</dbReference>
<evidence type="ECO:0000313" key="12">
    <source>
        <dbReference type="Proteomes" id="UP000023772"/>
    </source>
</evidence>
<dbReference type="Pfam" id="PF00924">
    <property type="entry name" value="MS_channel_2nd"/>
    <property type="match status" value="1"/>
</dbReference>
<dbReference type="InterPro" id="IPR006685">
    <property type="entry name" value="MscS_channel_2nd"/>
</dbReference>
<dbReference type="Proteomes" id="UP000023772">
    <property type="component" value="Chromosome"/>
</dbReference>
<reference evidence="11 13" key="2">
    <citation type="submission" date="2016-10" db="EMBL/GenBank/DDBJ databases">
        <authorList>
            <person name="de Groot N.N."/>
        </authorList>
    </citation>
    <scope>NUCLEOTIDE SEQUENCE [LARGE SCALE GENOMIC DNA]</scope>
    <source>
        <strain evidence="11 13">DSM 25947</strain>
    </source>
</reference>
<dbReference type="InterPro" id="IPR045275">
    <property type="entry name" value="MscS_archaea/bacteria_type"/>
</dbReference>
<comment type="subcellular location">
    <subcellularLocation>
        <location evidence="1">Cell membrane</location>
        <topology evidence="1">Multi-pass membrane protein</topology>
    </subcellularLocation>
</comment>
<sequence>MKDLNELLDSFLMFIPQVGLGLLILLVFVLISWLFKSIITKRIKPRTKNPLLAEFFGKVIAFIFSLIGFIFFLHIVGLGRIATHIVAGAGITTFIIGFAFKDIGENFLSGILMAFKSPFKIGDLIELDTTIGYVYALDLRVTSVKTLDGKDVFIPNSQIIKSPLTNYTIDGYLRYEIVIGLDYNTNFEKAIKSVEEVMLSMDEVLRGEKKPLVTIDELNVSTVSLHVFYWIDTFKSKNKGFHLVLKSKISIAIIDALNNAEIYLPADIIEIKNYNASSLNCKRRTTGKS</sequence>
<keyword evidence="3" id="KW-1003">Cell membrane</keyword>
<evidence type="ECO:0000259" key="9">
    <source>
        <dbReference type="Pfam" id="PF21082"/>
    </source>
</evidence>
<dbReference type="STRING" id="1168034.FH5T_03350"/>
<dbReference type="Pfam" id="PF21082">
    <property type="entry name" value="MS_channel_3rd"/>
    <property type="match status" value="1"/>
</dbReference>
<keyword evidence="5 7" id="KW-1133">Transmembrane helix</keyword>
<comment type="similarity">
    <text evidence="2">Belongs to the MscS (TC 1.A.23) family.</text>
</comment>
<dbReference type="KEGG" id="dori:FH5T_03350"/>